<dbReference type="Pfam" id="PF07885">
    <property type="entry name" value="Ion_trans_2"/>
    <property type="match status" value="2"/>
</dbReference>
<dbReference type="InterPro" id="IPR013099">
    <property type="entry name" value="K_chnl_dom"/>
</dbReference>
<protein>
    <submittedName>
        <fullName evidence="11">Potassium channel domain-containing protein</fullName>
    </submittedName>
</protein>
<evidence type="ECO:0000256" key="1">
    <source>
        <dbReference type="ARBA" id="ARBA00004141"/>
    </source>
</evidence>
<comment type="subcellular location">
    <subcellularLocation>
        <location evidence="1">Membrane</location>
        <topology evidence="1">Multi-pass membrane protein</topology>
    </subcellularLocation>
</comment>
<dbReference type="GO" id="GO:0015271">
    <property type="term" value="F:outward rectifier potassium channel activity"/>
    <property type="evidence" value="ECO:0007669"/>
    <property type="project" value="TreeGrafter"/>
</dbReference>
<keyword evidence="7" id="KW-0407">Ion channel</keyword>
<evidence type="ECO:0000256" key="8">
    <source>
        <dbReference type="SAM" id="Phobius"/>
    </source>
</evidence>
<proteinExistence type="predicted"/>
<evidence type="ECO:0000313" key="10">
    <source>
        <dbReference type="Proteomes" id="UP000887565"/>
    </source>
</evidence>
<dbReference type="OMA" id="ITRAICC"/>
<evidence type="ECO:0000256" key="3">
    <source>
        <dbReference type="ARBA" id="ARBA00022692"/>
    </source>
</evidence>
<keyword evidence="4 8" id="KW-1133">Transmembrane helix</keyword>
<dbReference type="Gene3D" id="1.10.287.70">
    <property type="match status" value="1"/>
</dbReference>
<accession>A0A915K464</accession>
<feature type="transmembrane region" description="Helical" evidence="8">
    <location>
        <begin position="170"/>
        <end position="190"/>
    </location>
</feature>
<evidence type="ECO:0000256" key="6">
    <source>
        <dbReference type="ARBA" id="ARBA00023136"/>
    </source>
</evidence>
<evidence type="ECO:0000259" key="9">
    <source>
        <dbReference type="Pfam" id="PF07885"/>
    </source>
</evidence>
<evidence type="ECO:0000256" key="2">
    <source>
        <dbReference type="ARBA" id="ARBA00022448"/>
    </source>
</evidence>
<dbReference type="AlphaFoldDB" id="A0A915K464"/>
<dbReference type="PANTHER" id="PTHR11003:SF335">
    <property type="entry name" value="POTASSIUM CHANNEL DOMAIN-CONTAINING PROTEIN"/>
    <property type="match status" value="1"/>
</dbReference>
<dbReference type="SUPFAM" id="SSF81324">
    <property type="entry name" value="Voltage-gated potassium channels"/>
    <property type="match status" value="2"/>
</dbReference>
<dbReference type="WBParaSite" id="nRc.2.0.1.t32997-RA">
    <property type="protein sequence ID" value="nRc.2.0.1.t32997-RA"/>
    <property type="gene ID" value="nRc.2.0.1.g32997"/>
</dbReference>
<feature type="transmembrane region" description="Helical" evidence="8">
    <location>
        <begin position="145"/>
        <end position="163"/>
    </location>
</feature>
<keyword evidence="5" id="KW-0406">Ion transport</keyword>
<dbReference type="GO" id="GO:0005886">
    <property type="term" value="C:plasma membrane"/>
    <property type="evidence" value="ECO:0007669"/>
    <property type="project" value="TreeGrafter"/>
</dbReference>
<evidence type="ECO:0000256" key="5">
    <source>
        <dbReference type="ARBA" id="ARBA00023065"/>
    </source>
</evidence>
<keyword evidence="3 8" id="KW-0812">Transmembrane</keyword>
<evidence type="ECO:0000313" key="11">
    <source>
        <dbReference type="WBParaSite" id="nRc.2.0.1.t32997-RA"/>
    </source>
</evidence>
<sequence>YGNLVPSTFWGKTFCIFYALIGIPLTLVTTADIGKFMATFIIWLHGVVSNSVGHGIEKTKKICLLRGRNSKNFPSAVHLEDRNSLKIKTIIEEKRDEETPLEENEVNRSHQQKKVSFREEDELTVESRDSFGLDQGFEVMPVPQSFVIFVLLGYTAVGAILFCSWEKWSFIDSFYFCLITMTTVGFGDMVPTHESYMLLAIVFIFVGLVLATMCIDTVGTHYIRRLHYFGRKIQTAQQVLAIIGGKALTLGDWIRHVKQV</sequence>
<dbReference type="Proteomes" id="UP000887565">
    <property type="component" value="Unplaced"/>
</dbReference>
<evidence type="ECO:0000256" key="4">
    <source>
        <dbReference type="ARBA" id="ARBA00022989"/>
    </source>
</evidence>
<keyword evidence="6 8" id="KW-0472">Membrane</keyword>
<keyword evidence="2" id="KW-0813">Transport</keyword>
<dbReference type="PANTHER" id="PTHR11003">
    <property type="entry name" value="POTASSIUM CHANNEL, SUBFAMILY K"/>
    <property type="match status" value="1"/>
</dbReference>
<feature type="domain" description="Potassium channel" evidence="9">
    <location>
        <begin position="150"/>
        <end position="220"/>
    </location>
</feature>
<keyword evidence="10" id="KW-1185">Reference proteome</keyword>
<dbReference type="GO" id="GO:0022841">
    <property type="term" value="F:potassium ion leak channel activity"/>
    <property type="evidence" value="ECO:0007669"/>
    <property type="project" value="TreeGrafter"/>
</dbReference>
<dbReference type="InterPro" id="IPR003280">
    <property type="entry name" value="2pore_dom_K_chnl"/>
</dbReference>
<feature type="transmembrane region" description="Helical" evidence="8">
    <location>
        <begin position="196"/>
        <end position="223"/>
    </location>
</feature>
<dbReference type="GO" id="GO:0030322">
    <property type="term" value="P:stabilization of membrane potential"/>
    <property type="evidence" value="ECO:0007669"/>
    <property type="project" value="TreeGrafter"/>
</dbReference>
<evidence type="ECO:0000256" key="7">
    <source>
        <dbReference type="ARBA" id="ARBA00023303"/>
    </source>
</evidence>
<organism evidence="10 11">
    <name type="scientific">Romanomermis culicivorax</name>
    <name type="common">Nematode worm</name>
    <dbReference type="NCBI Taxonomy" id="13658"/>
    <lineage>
        <taxon>Eukaryota</taxon>
        <taxon>Metazoa</taxon>
        <taxon>Ecdysozoa</taxon>
        <taxon>Nematoda</taxon>
        <taxon>Enoplea</taxon>
        <taxon>Dorylaimia</taxon>
        <taxon>Mermithida</taxon>
        <taxon>Mermithoidea</taxon>
        <taxon>Mermithidae</taxon>
        <taxon>Romanomermis</taxon>
    </lineage>
</organism>
<feature type="domain" description="Potassium channel" evidence="9">
    <location>
        <begin position="1"/>
        <end position="37"/>
    </location>
</feature>
<name>A0A915K464_ROMCU</name>
<reference evidence="11" key="1">
    <citation type="submission" date="2022-11" db="UniProtKB">
        <authorList>
            <consortium name="WormBaseParasite"/>
        </authorList>
    </citation>
    <scope>IDENTIFICATION</scope>
</reference>